<feature type="compositionally biased region" description="Low complexity" evidence="1">
    <location>
        <begin position="172"/>
        <end position="183"/>
    </location>
</feature>
<gene>
    <name evidence="3" type="ORF">ABV298_02745</name>
</gene>
<dbReference type="SUPFAM" id="SSF74653">
    <property type="entry name" value="TolA/TonB C-terminal domain"/>
    <property type="match status" value="1"/>
</dbReference>
<protein>
    <recommendedName>
        <fullName evidence="4">TonB C-terminal domain-containing protein</fullName>
    </recommendedName>
</protein>
<evidence type="ECO:0000313" key="3">
    <source>
        <dbReference type="EMBL" id="XCH25366.1"/>
    </source>
</evidence>
<keyword evidence="2" id="KW-0472">Membrane</keyword>
<dbReference type="RefSeq" id="WP_353720667.1">
    <property type="nucleotide sequence ID" value="NZ_CP159289.1"/>
</dbReference>
<feature type="region of interest" description="Disordered" evidence="1">
    <location>
        <begin position="235"/>
        <end position="254"/>
    </location>
</feature>
<dbReference type="AlphaFoldDB" id="A0AAU8FNL6"/>
<feature type="compositionally biased region" description="Low complexity" evidence="1">
    <location>
        <begin position="132"/>
        <end position="158"/>
    </location>
</feature>
<dbReference type="Gene3D" id="3.30.1150.10">
    <property type="match status" value="1"/>
</dbReference>
<sequence>MDATDNLLPDFDDFERYCSGQMPPAEQRLLEARMLDEPLVAEAYEGFLAWRAPYADAARLRADLHERLHTRASRTRRKALPLWAYGSAASVLLALFVYRVAFWGGRKADTQRPAAIVTQRDQPGSKHGVPEQASPVAQAPAPAIAGPAGAPQLAASAQARREEITPSPGIVAKSAAPASSTAAGPEQLDGKEETDTVSADSELAGKAAAQLAPAPARALAVPGSVQAVGKSMAGRTRATASAPQIVSQKPSGTSSLTENLNEIAATGISSQSKKTAVNVPSEADRADPAPVGGWEAYHVYLDENTASATTTGQVTVTFVVNPTGTLSGFKARGTGELRDEAIRIVRKGPVWLPARTQGANTARLVEVQLQFRRSE</sequence>
<feature type="region of interest" description="Disordered" evidence="1">
    <location>
        <begin position="111"/>
        <end position="199"/>
    </location>
</feature>
<feature type="transmembrane region" description="Helical" evidence="2">
    <location>
        <begin position="82"/>
        <end position="102"/>
    </location>
</feature>
<evidence type="ECO:0000256" key="2">
    <source>
        <dbReference type="SAM" id="Phobius"/>
    </source>
</evidence>
<organism evidence="3">
    <name type="scientific">Dyadobacter sp. 676</name>
    <dbReference type="NCBI Taxonomy" id="3088362"/>
    <lineage>
        <taxon>Bacteria</taxon>
        <taxon>Pseudomonadati</taxon>
        <taxon>Bacteroidota</taxon>
        <taxon>Cytophagia</taxon>
        <taxon>Cytophagales</taxon>
        <taxon>Spirosomataceae</taxon>
        <taxon>Dyadobacter</taxon>
    </lineage>
</organism>
<dbReference type="EMBL" id="CP159289">
    <property type="protein sequence ID" value="XCH25366.1"/>
    <property type="molecule type" value="Genomic_DNA"/>
</dbReference>
<keyword evidence="2" id="KW-1133">Transmembrane helix</keyword>
<reference evidence="3" key="1">
    <citation type="submission" date="2024-06" db="EMBL/GenBank/DDBJ databases">
        <title>Sequencing and assembly of the genome of Dyadobacter sp. strain 676, a symbiont of Cyamopsis tetragonoloba.</title>
        <authorList>
            <person name="Guro P."/>
            <person name="Sazanova A."/>
            <person name="Kuznetsova I."/>
            <person name="Belimov A."/>
            <person name="Safronova V."/>
        </authorList>
    </citation>
    <scope>NUCLEOTIDE SEQUENCE</scope>
    <source>
        <strain evidence="3">676</strain>
    </source>
</reference>
<proteinExistence type="predicted"/>
<keyword evidence="2" id="KW-0812">Transmembrane</keyword>
<feature type="compositionally biased region" description="Polar residues" evidence="1">
    <location>
        <begin position="238"/>
        <end position="254"/>
    </location>
</feature>
<evidence type="ECO:0008006" key="4">
    <source>
        <dbReference type="Google" id="ProtNLM"/>
    </source>
</evidence>
<evidence type="ECO:0000256" key="1">
    <source>
        <dbReference type="SAM" id="MobiDB-lite"/>
    </source>
</evidence>
<name>A0AAU8FNL6_9BACT</name>
<accession>A0AAU8FNL6</accession>